<dbReference type="Proteomes" id="UP001161422">
    <property type="component" value="Unassembled WGS sequence"/>
</dbReference>
<evidence type="ECO:0000313" key="2">
    <source>
        <dbReference type="Proteomes" id="UP001161422"/>
    </source>
</evidence>
<comment type="caution">
    <text evidence="1">The sequence shown here is derived from an EMBL/GenBank/DDBJ whole genome shotgun (WGS) entry which is preliminary data.</text>
</comment>
<protein>
    <submittedName>
        <fullName evidence="1">Uncharacterized protein</fullName>
    </submittedName>
</protein>
<name>A0AA37RVF4_9GAMM</name>
<proteinExistence type="predicted"/>
<gene>
    <name evidence="1" type="ORF">GCM10007895_09300</name>
</gene>
<dbReference type="AlphaFoldDB" id="A0AA37RVF4"/>
<accession>A0AA37RVF4</accession>
<organism evidence="1 2">
    <name type="scientific">Paraferrimonas sedimenticola</name>
    <dbReference type="NCBI Taxonomy" id="375674"/>
    <lineage>
        <taxon>Bacteria</taxon>
        <taxon>Pseudomonadati</taxon>
        <taxon>Pseudomonadota</taxon>
        <taxon>Gammaproteobacteria</taxon>
        <taxon>Alteromonadales</taxon>
        <taxon>Ferrimonadaceae</taxon>
        <taxon>Paraferrimonas</taxon>
    </lineage>
</organism>
<reference evidence="1" key="2">
    <citation type="submission" date="2023-01" db="EMBL/GenBank/DDBJ databases">
        <title>Draft genome sequence of Paraferrimonas sedimenticola strain NBRC 101628.</title>
        <authorList>
            <person name="Sun Q."/>
            <person name="Mori K."/>
        </authorList>
    </citation>
    <scope>NUCLEOTIDE SEQUENCE</scope>
    <source>
        <strain evidence="1">NBRC 101628</strain>
    </source>
</reference>
<evidence type="ECO:0000313" key="1">
    <source>
        <dbReference type="EMBL" id="GLP95624.1"/>
    </source>
</evidence>
<keyword evidence="2" id="KW-1185">Reference proteome</keyword>
<dbReference type="EMBL" id="BSNC01000003">
    <property type="protein sequence ID" value="GLP95624.1"/>
    <property type="molecule type" value="Genomic_DNA"/>
</dbReference>
<sequence length="104" mass="11818">MFTVGAVIGFAAGLILTYPVFAKQQLAMIQNAAIERLYQIERRERPQPSPPMPLSIIRSNVHTDLAIIRAYIENDWFLSCNDLTKQINEKAQALRFDPDKLPTC</sequence>
<reference evidence="1" key="1">
    <citation type="journal article" date="2014" name="Int. J. Syst. Evol. Microbiol.">
        <title>Complete genome sequence of Corynebacterium casei LMG S-19264T (=DSM 44701T), isolated from a smear-ripened cheese.</title>
        <authorList>
            <consortium name="US DOE Joint Genome Institute (JGI-PGF)"/>
            <person name="Walter F."/>
            <person name="Albersmeier A."/>
            <person name="Kalinowski J."/>
            <person name="Ruckert C."/>
        </authorList>
    </citation>
    <scope>NUCLEOTIDE SEQUENCE</scope>
    <source>
        <strain evidence="1">NBRC 101628</strain>
    </source>
</reference>